<dbReference type="FunFam" id="2.40.33.10:FF:000001">
    <property type="entry name" value="Pyruvate kinase"/>
    <property type="match status" value="1"/>
</dbReference>
<feature type="domain" description="Pyruvate kinase barrel" evidence="17">
    <location>
        <begin position="13"/>
        <end position="334"/>
    </location>
</feature>
<dbReference type="RefSeq" id="WP_235011736.1">
    <property type="nucleotide sequence ID" value="NZ_FNVA01000008.1"/>
</dbReference>
<evidence type="ECO:0000256" key="15">
    <source>
        <dbReference type="NCBIfam" id="TIGR01064"/>
    </source>
</evidence>
<evidence type="ECO:0000256" key="3">
    <source>
        <dbReference type="ARBA" id="ARBA00004997"/>
    </source>
</evidence>
<proteinExistence type="inferred from homology"/>
<evidence type="ECO:0000256" key="7">
    <source>
        <dbReference type="ARBA" id="ARBA00022679"/>
    </source>
</evidence>
<dbReference type="EMBL" id="FNVA01000008">
    <property type="protein sequence ID" value="SEG64968.1"/>
    <property type="molecule type" value="Genomic_DNA"/>
</dbReference>
<evidence type="ECO:0000256" key="10">
    <source>
        <dbReference type="ARBA" id="ARBA00022777"/>
    </source>
</evidence>
<comment type="catalytic activity">
    <reaction evidence="16">
        <text>pyruvate + ATP = phosphoenolpyruvate + ADP + H(+)</text>
        <dbReference type="Rhea" id="RHEA:18157"/>
        <dbReference type="ChEBI" id="CHEBI:15361"/>
        <dbReference type="ChEBI" id="CHEBI:15378"/>
        <dbReference type="ChEBI" id="CHEBI:30616"/>
        <dbReference type="ChEBI" id="CHEBI:58702"/>
        <dbReference type="ChEBI" id="CHEBI:456216"/>
        <dbReference type="EC" id="2.7.1.40"/>
    </reaction>
</comment>
<dbReference type="InterPro" id="IPR018209">
    <property type="entry name" value="Pyrv_Knase_AS"/>
</dbReference>
<dbReference type="InterPro" id="IPR040442">
    <property type="entry name" value="Pyrv_kinase-like_dom_sf"/>
</dbReference>
<evidence type="ECO:0000313" key="19">
    <source>
        <dbReference type="EMBL" id="SEG64968.1"/>
    </source>
</evidence>
<dbReference type="InterPro" id="IPR015813">
    <property type="entry name" value="Pyrv/PenolPyrv_kinase-like_dom"/>
</dbReference>
<dbReference type="UniPathway" id="UPA00109">
    <property type="reaction ID" value="UER00188"/>
</dbReference>
<comment type="similarity">
    <text evidence="4 16">Belongs to the pyruvate kinase family.</text>
</comment>
<sequence length="484" mass="52569">MEATIKGATMTSRRAKIVATLGPASSTEEVFRSLVRAGLDVARLNFSHGSHEQKAELIAMVRKVAKEECKPICILADLQGPKIRTGVLVDHKPVLLEAGKRLTITPVQMEGTAERVSTVFTTLAENLKPGDQVLLSDGLIELRVIEIQGADVVTEIINGGMLGEKKGINLPGVAIKVPSLTEKDEIDLEFALKAGVDSIAVSFVQTADDVRYVKGRIAALGFDAWVISKLEKPQAIDHLDSILEASDGIMVARGDLGVEMPPEKVPAIQKHIIRRSLEYRKPVITATQMLESMIDNPRPTRAEASDVANAIYDGTDAVMLSAESAAGKYPVEAVAMMAKIVMETESQIELVSNRALRHKRRTLSVPETICECMAHSADDLDLAAIAIFTETGTTARLLSKYRPDSPIFVLSPFESVVHRAMLLWGTQPIQCERFTSTDKLVEMAETILETHGHVKPKQIVGIVAGTATKSGATNFMRLHVIGDR</sequence>
<evidence type="ECO:0000259" key="17">
    <source>
        <dbReference type="Pfam" id="PF00224"/>
    </source>
</evidence>
<keyword evidence="12 16" id="KW-0460">Magnesium</keyword>
<dbReference type="GO" id="GO:0030955">
    <property type="term" value="F:potassium ion binding"/>
    <property type="evidence" value="ECO:0007669"/>
    <property type="project" value="UniProtKB-UniRule"/>
</dbReference>
<accession>A0A1H6BW87</accession>
<evidence type="ECO:0000313" key="20">
    <source>
        <dbReference type="Proteomes" id="UP000236728"/>
    </source>
</evidence>
<dbReference type="SUPFAM" id="SSF51621">
    <property type="entry name" value="Phosphoenolpyruvate/pyruvate domain"/>
    <property type="match status" value="1"/>
</dbReference>
<dbReference type="NCBIfam" id="TIGR01064">
    <property type="entry name" value="pyruv_kin"/>
    <property type="match status" value="1"/>
</dbReference>
<comment type="cofactor">
    <cofactor evidence="2">
        <name>K(+)</name>
        <dbReference type="ChEBI" id="CHEBI:29103"/>
    </cofactor>
</comment>
<evidence type="ECO:0000259" key="18">
    <source>
        <dbReference type="Pfam" id="PF02887"/>
    </source>
</evidence>
<name>A0A1H6BW87_9BACT</name>
<dbReference type="Gene3D" id="3.40.1380.20">
    <property type="entry name" value="Pyruvate kinase, C-terminal domain"/>
    <property type="match status" value="1"/>
</dbReference>
<evidence type="ECO:0000256" key="11">
    <source>
        <dbReference type="ARBA" id="ARBA00022840"/>
    </source>
</evidence>
<dbReference type="GO" id="GO:0000287">
    <property type="term" value="F:magnesium ion binding"/>
    <property type="evidence" value="ECO:0007669"/>
    <property type="project" value="UniProtKB-UniRule"/>
</dbReference>
<dbReference type="InterPro" id="IPR001697">
    <property type="entry name" value="Pyr_Knase"/>
</dbReference>
<organism evidence="19 20">
    <name type="scientific">Bryocella elongata</name>
    <dbReference type="NCBI Taxonomy" id="863522"/>
    <lineage>
        <taxon>Bacteria</taxon>
        <taxon>Pseudomonadati</taxon>
        <taxon>Acidobacteriota</taxon>
        <taxon>Terriglobia</taxon>
        <taxon>Terriglobales</taxon>
        <taxon>Acidobacteriaceae</taxon>
        <taxon>Bryocella</taxon>
    </lineage>
</organism>
<dbReference type="Gene3D" id="3.20.20.60">
    <property type="entry name" value="Phosphoenolpyruvate-binding domains"/>
    <property type="match status" value="1"/>
</dbReference>
<evidence type="ECO:0000256" key="6">
    <source>
        <dbReference type="ARBA" id="ARBA00018587"/>
    </source>
</evidence>
<keyword evidence="13 16" id="KW-0324">Glycolysis</keyword>
<keyword evidence="11" id="KW-0067">ATP-binding</keyword>
<dbReference type="InterPro" id="IPR036918">
    <property type="entry name" value="Pyrv_Knase_C_sf"/>
</dbReference>
<evidence type="ECO:0000256" key="2">
    <source>
        <dbReference type="ARBA" id="ARBA00001958"/>
    </source>
</evidence>
<protein>
    <recommendedName>
        <fullName evidence="6 15">Pyruvate kinase</fullName>
        <ecNumber evidence="5 15">2.7.1.40</ecNumber>
    </recommendedName>
</protein>
<dbReference type="GO" id="GO:0005524">
    <property type="term" value="F:ATP binding"/>
    <property type="evidence" value="ECO:0007669"/>
    <property type="project" value="UniProtKB-KW"/>
</dbReference>
<keyword evidence="7 16" id="KW-0808">Transferase</keyword>
<evidence type="ECO:0000256" key="12">
    <source>
        <dbReference type="ARBA" id="ARBA00022842"/>
    </source>
</evidence>
<comment type="cofactor">
    <cofactor evidence="1">
        <name>Mg(2+)</name>
        <dbReference type="ChEBI" id="CHEBI:18420"/>
    </cofactor>
</comment>
<comment type="pathway">
    <text evidence="3 16">Carbohydrate degradation; glycolysis; pyruvate from D-glyceraldehyde 3-phosphate: step 5/5.</text>
</comment>
<keyword evidence="8" id="KW-0479">Metal-binding</keyword>
<dbReference type="NCBIfam" id="NF004491">
    <property type="entry name" value="PRK05826.1"/>
    <property type="match status" value="1"/>
</dbReference>
<dbReference type="GO" id="GO:0016301">
    <property type="term" value="F:kinase activity"/>
    <property type="evidence" value="ECO:0007669"/>
    <property type="project" value="UniProtKB-KW"/>
</dbReference>
<evidence type="ECO:0000256" key="1">
    <source>
        <dbReference type="ARBA" id="ARBA00001946"/>
    </source>
</evidence>
<dbReference type="InterPro" id="IPR011037">
    <property type="entry name" value="Pyrv_Knase-like_insert_dom_sf"/>
</dbReference>
<dbReference type="AlphaFoldDB" id="A0A1H6BW87"/>
<evidence type="ECO:0000256" key="4">
    <source>
        <dbReference type="ARBA" id="ARBA00008663"/>
    </source>
</evidence>
<dbReference type="FunFam" id="3.20.20.60:FF:000025">
    <property type="entry name" value="Pyruvate kinase"/>
    <property type="match status" value="1"/>
</dbReference>
<evidence type="ECO:0000256" key="16">
    <source>
        <dbReference type="RuleBase" id="RU000504"/>
    </source>
</evidence>
<evidence type="ECO:0000256" key="9">
    <source>
        <dbReference type="ARBA" id="ARBA00022741"/>
    </source>
</evidence>
<dbReference type="InterPro" id="IPR015806">
    <property type="entry name" value="Pyrv_Knase_insert_dom_sf"/>
</dbReference>
<dbReference type="GO" id="GO:0004743">
    <property type="term" value="F:pyruvate kinase activity"/>
    <property type="evidence" value="ECO:0007669"/>
    <property type="project" value="UniProtKB-UniRule"/>
</dbReference>
<dbReference type="PANTHER" id="PTHR11817">
    <property type="entry name" value="PYRUVATE KINASE"/>
    <property type="match status" value="1"/>
</dbReference>
<dbReference type="SUPFAM" id="SSF50800">
    <property type="entry name" value="PK beta-barrel domain-like"/>
    <property type="match status" value="1"/>
</dbReference>
<dbReference type="Pfam" id="PF00224">
    <property type="entry name" value="PK"/>
    <property type="match status" value="1"/>
</dbReference>
<feature type="domain" description="Pyruvate kinase C-terminal" evidence="18">
    <location>
        <begin position="367"/>
        <end position="479"/>
    </location>
</feature>
<evidence type="ECO:0000256" key="13">
    <source>
        <dbReference type="ARBA" id="ARBA00023152"/>
    </source>
</evidence>
<dbReference type="Gene3D" id="2.40.33.10">
    <property type="entry name" value="PK beta-barrel domain-like"/>
    <property type="match status" value="1"/>
</dbReference>
<dbReference type="InterPro" id="IPR015795">
    <property type="entry name" value="Pyrv_Knase_C"/>
</dbReference>
<reference evidence="19 20" key="1">
    <citation type="submission" date="2016-10" db="EMBL/GenBank/DDBJ databases">
        <authorList>
            <person name="de Groot N.N."/>
        </authorList>
    </citation>
    <scope>NUCLEOTIDE SEQUENCE [LARGE SCALE GENOMIC DNA]</scope>
    <source>
        <strain evidence="19 20">DSM 22489</strain>
    </source>
</reference>
<dbReference type="SUPFAM" id="SSF52935">
    <property type="entry name" value="PK C-terminal domain-like"/>
    <property type="match status" value="1"/>
</dbReference>
<keyword evidence="10 16" id="KW-0418">Kinase</keyword>
<dbReference type="InterPro" id="IPR015793">
    <property type="entry name" value="Pyrv_Knase_brl"/>
</dbReference>
<dbReference type="Pfam" id="PF02887">
    <property type="entry name" value="PK_C"/>
    <property type="match status" value="1"/>
</dbReference>
<dbReference type="Proteomes" id="UP000236728">
    <property type="component" value="Unassembled WGS sequence"/>
</dbReference>
<dbReference type="NCBIfam" id="NF004978">
    <property type="entry name" value="PRK06354.1"/>
    <property type="match status" value="1"/>
</dbReference>
<keyword evidence="14 19" id="KW-0670">Pyruvate</keyword>
<evidence type="ECO:0000256" key="8">
    <source>
        <dbReference type="ARBA" id="ARBA00022723"/>
    </source>
</evidence>
<keyword evidence="9" id="KW-0547">Nucleotide-binding</keyword>
<evidence type="ECO:0000256" key="5">
    <source>
        <dbReference type="ARBA" id="ARBA00012142"/>
    </source>
</evidence>
<keyword evidence="20" id="KW-1185">Reference proteome</keyword>
<dbReference type="PRINTS" id="PR01050">
    <property type="entry name" value="PYRUVTKNASE"/>
</dbReference>
<evidence type="ECO:0000256" key="14">
    <source>
        <dbReference type="ARBA" id="ARBA00023317"/>
    </source>
</evidence>
<dbReference type="PROSITE" id="PS00110">
    <property type="entry name" value="PYRUVATE_KINASE"/>
    <property type="match status" value="1"/>
</dbReference>
<dbReference type="EC" id="2.7.1.40" evidence="5 15"/>
<gene>
    <name evidence="19" type="ORF">SAMN05421819_4001</name>
</gene>